<dbReference type="Proteomes" id="UP000440732">
    <property type="component" value="Unassembled WGS sequence"/>
</dbReference>
<reference evidence="2 3" key="1">
    <citation type="submission" date="2018-08" db="EMBL/GenBank/DDBJ databases">
        <title>Genomic investigation of the strawberry pathogen Phytophthora fragariae indicates pathogenicity is determined by transcriptional variation in three key races.</title>
        <authorList>
            <person name="Adams T.M."/>
            <person name="Armitage A.D."/>
            <person name="Sobczyk M.K."/>
            <person name="Bates H.J."/>
            <person name="Dunwell J.M."/>
            <person name="Nellist C.F."/>
            <person name="Harrison R.J."/>
        </authorList>
    </citation>
    <scope>NUCLEOTIDE SEQUENCE [LARGE SCALE GENOMIC DNA]</scope>
    <source>
        <strain evidence="2 3">NOV-5</strain>
    </source>
</reference>
<dbReference type="AlphaFoldDB" id="A0A6A3STD8"/>
<evidence type="ECO:0000313" key="3">
    <source>
        <dbReference type="Proteomes" id="UP000440732"/>
    </source>
</evidence>
<evidence type="ECO:0000256" key="1">
    <source>
        <dbReference type="SAM" id="MobiDB-lite"/>
    </source>
</evidence>
<feature type="region of interest" description="Disordered" evidence="1">
    <location>
        <begin position="37"/>
        <end position="60"/>
    </location>
</feature>
<organism evidence="2 3">
    <name type="scientific">Phytophthora fragariae</name>
    <dbReference type="NCBI Taxonomy" id="53985"/>
    <lineage>
        <taxon>Eukaryota</taxon>
        <taxon>Sar</taxon>
        <taxon>Stramenopiles</taxon>
        <taxon>Oomycota</taxon>
        <taxon>Peronosporomycetes</taxon>
        <taxon>Peronosporales</taxon>
        <taxon>Peronosporaceae</taxon>
        <taxon>Phytophthora</taxon>
    </lineage>
</organism>
<proteinExistence type="predicted"/>
<gene>
    <name evidence="2" type="ORF">PF006_g18093</name>
</gene>
<protein>
    <submittedName>
        <fullName evidence="2">Uncharacterized protein</fullName>
    </submittedName>
</protein>
<sequence>MYGCDTPTMRLHGQLMPMHSDDALARIESGKMSAVMTHTSGPSVTPYRRAMTCSASSVRP</sequence>
<name>A0A6A3STD8_9STRA</name>
<comment type="caution">
    <text evidence="2">The sequence shown here is derived from an EMBL/GenBank/DDBJ whole genome shotgun (WGS) entry which is preliminary data.</text>
</comment>
<accession>A0A6A3STD8</accession>
<evidence type="ECO:0000313" key="2">
    <source>
        <dbReference type="EMBL" id="KAE9120628.1"/>
    </source>
</evidence>
<dbReference type="EMBL" id="QXGA01001378">
    <property type="protein sequence ID" value="KAE9120628.1"/>
    <property type="molecule type" value="Genomic_DNA"/>
</dbReference>